<sequence length="169" mass="20233">MIFWENNWLWTLIALGVIVITVVLILYLLKRKRQKIHILKEEQYKIHQENLSKLIELINLSKETFEPNKIIHFENKEDNLVLIKEKSKLLRDFQNKNLDKYSDKTITISNKINTIILNCYFLLKKIYHIKAKNLPLENAAPLIDELAFIYTEDIEKRFPALIQKLKEEK</sequence>
<proteinExistence type="predicted"/>
<dbReference type="RefSeq" id="WP_116496427.1">
    <property type="nucleotide sequence ID" value="NZ_QENZ01000004.1"/>
</dbReference>
<reference evidence="2 3" key="1">
    <citation type="submission" date="2018-05" db="EMBL/GenBank/DDBJ databases">
        <title>Genomic Encyclopedia of Type Strains, Phase IV (KMG-IV): sequencing the most valuable type-strain genomes for metagenomic binning, comparative biology and taxonomic classification.</title>
        <authorList>
            <person name="Goeker M."/>
        </authorList>
    </citation>
    <scope>NUCLEOTIDE SEQUENCE [LARGE SCALE GENOMIC DNA]</scope>
    <source>
        <strain evidence="2 3">DSM 28579</strain>
    </source>
</reference>
<accession>A0A7L4UP13</accession>
<keyword evidence="1" id="KW-0812">Transmembrane</keyword>
<keyword evidence="1" id="KW-0472">Membrane</keyword>
<evidence type="ECO:0000256" key="1">
    <source>
        <dbReference type="SAM" id="Phobius"/>
    </source>
</evidence>
<evidence type="ECO:0000313" key="2">
    <source>
        <dbReference type="EMBL" id="PVX50873.1"/>
    </source>
</evidence>
<gene>
    <name evidence="2" type="ORF">C7377_1194</name>
</gene>
<keyword evidence="1" id="KW-1133">Transmembrane helix</keyword>
<name>A0A7L4UP13_BALHA</name>
<organism evidence="2 3">
    <name type="scientific">Balneicella halophila</name>
    <dbReference type="NCBI Taxonomy" id="1537566"/>
    <lineage>
        <taxon>Bacteria</taxon>
        <taxon>Pseudomonadati</taxon>
        <taxon>Bacteroidota</taxon>
        <taxon>Bacteroidia</taxon>
        <taxon>Bacteroidales</taxon>
        <taxon>Balneicellaceae</taxon>
        <taxon>Balneicella</taxon>
    </lineage>
</organism>
<keyword evidence="3" id="KW-1185">Reference proteome</keyword>
<evidence type="ECO:0000313" key="3">
    <source>
        <dbReference type="Proteomes" id="UP000251835"/>
    </source>
</evidence>
<comment type="caution">
    <text evidence="2">The sequence shown here is derived from an EMBL/GenBank/DDBJ whole genome shotgun (WGS) entry which is preliminary data.</text>
</comment>
<protein>
    <submittedName>
        <fullName evidence="2">Uncharacterized protein</fullName>
    </submittedName>
</protein>
<dbReference type="AlphaFoldDB" id="A0A7L4UP13"/>
<feature type="transmembrane region" description="Helical" evidence="1">
    <location>
        <begin position="12"/>
        <end position="29"/>
    </location>
</feature>
<dbReference type="EMBL" id="QENZ01000004">
    <property type="protein sequence ID" value="PVX50873.1"/>
    <property type="molecule type" value="Genomic_DNA"/>
</dbReference>
<dbReference type="Proteomes" id="UP000251835">
    <property type="component" value="Unassembled WGS sequence"/>
</dbReference>